<dbReference type="EMBL" id="FMYW01000007">
    <property type="protein sequence ID" value="SDC41487.1"/>
    <property type="molecule type" value="Genomic_DNA"/>
</dbReference>
<gene>
    <name evidence="2" type="ORF">SAMN04487864_10728</name>
</gene>
<evidence type="ECO:0008006" key="4">
    <source>
        <dbReference type="Google" id="ProtNLM"/>
    </source>
</evidence>
<evidence type="ECO:0000256" key="1">
    <source>
        <dbReference type="SAM" id="SignalP"/>
    </source>
</evidence>
<sequence>MRNWKMMMMVLCLALCLPGLFDMAEAKGSKDMVKEKTAYVTRCSYVSSGSSTGGHERIELTRLSDTEASYKISSKDWHSSPERVLEKKVSANVFKEMEALGREYKIFKWKVFRKSELFALDAATVSLSVSYKDPTNGAGWTLTMRSDDELNDKQSEYYHKLLDLLYGAEGR</sequence>
<feature type="signal peptide" evidence="1">
    <location>
        <begin position="1"/>
        <end position="26"/>
    </location>
</feature>
<protein>
    <recommendedName>
        <fullName evidence="4">Secreted protein</fullName>
    </recommendedName>
</protein>
<dbReference type="Proteomes" id="UP000198943">
    <property type="component" value="Unassembled WGS sequence"/>
</dbReference>
<name>A0A1G6LEU6_9FIRM</name>
<evidence type="ECO:0000313" key="3">
    <source>
        <dbReference type="Proteomes" id="UP000198943"/>
    </source>
</evidence>
<dbReference type="RefSeq" id="WP_093730223.1">
    <property type="nucleotide sequence ID" value="NZ_FMYW01000007.1"/>
</dbReference>
<accession>A0A1G6LEU6</accession>
<dbReference type="AlphaFoldDB" id="A0A1G6LEU6"/>
<organism evidence="2 3">
    <name type="scientific">Succiniclasticum ruminis</name>
    <dbReference type="NCBI Taxonomy" id="40841"/>
    <lineage>
        <taxon>Bacteria</taxon>
        <taxon>Bacillati</taxon>
        <taxon>Bacillota</taxon>
        <taxon>Negativicutes</taxon>
        <taxon>Acidaminococcales</taxon>
        <taxon>Acidaminococcaceae</taxon>
        <taxon>Succiniclasticum</taxon>
    </lineage>
</organism>
<proteinExistence type="predicted"/>
<keyword evidence="3" id="KW-1185">Reference proteome</keyword>
<feature type="chain" id="PRO_5011449114" description="Secreted protein" evidence="1">
    <location>
        <begin position="27"/>
        <end position="171"/>
    </location>
</feature>
<keyword evidence="1" id="KW-0732">Signal</keyword>
<dbReference type="OrthoDB" id="9840378at2"/>
<evidence type="ECO:0000313" key="2">
    <source>
        <dbReference type="EMBL" id="SDC41487.1"/>
    </source>
</evidence>
<reference evidence="3" key="1">
    <citation type="submission" date="2016-10" db="EMBL/GenBank/DDBJ databases">
        <authorList>
            <person name="Varghese N."/>
            <person name="Submissions S."/>
        </authorList>
    </citation>
    <scope>NUCLEOTIDE SEQUENCE [LARGE SCALE GENOMIC DNA]</scope>
    <source>
        <strain evidence="3">DSM 11005</strain>
    </source>
</reference>